<dbReference type="GO" id="GO:0016020">
    <property type="term" value="C:membrane"/>
    <property type="evidence" value="ECO:0007669"/>
    <property type="project" value="UniProtKB-SubCell"/>
</dbReference>
<dbReference type="InterPro" id="IPR010635">
    <property type="entry name" value="Heparan_SO4-6-sulfoTrfase"/>
</dbReference>
<feature type="transmembrane region" description="Helical" evidence="8">
    <location>
        <begin position="141"/>
        <end position="162"/>
    </location>
</feature>
<comment type="subcellular location">
    <subcellularLocation>
        <location evidence="1">Membrane</location>
        <topology evidence="1">Single-pass membrane protein</topology>
    </subcellularLocation>
</comment>
<organism evidence="10 11">
    <name type="scientific">Pycnococcus provasolii</name>
    <dbReference type="NCBI Taxonomy" id="41880"/>
    <lineage>
        <taxon>Eukaryota</taxon>
        <taxon>Viridiplantae</taxon>
        <taxon>Chlorophyta</taxon>
        <taxon>Pseudoscourfieldiophyceae</taxon>
        <taxon>Pseudoscourfieldiales</taxon>
        <taxon>Pycnococcaceae</taxon>
        <taxon>Pycnococcus</taxon>
    </lineage>
</organism>
<protein>
    <recommendedName>
        <fullName evidence="9">WW domain-containing protein</fullName>
    </recommendedName>
</protein>
<evidence type="ECO:0000256" key="5">
    <source>
        <dbReference type="ARBA" id="ARBA00023136"/>
    </source>
</evidence>
<evidence type="ECO:0000256" key="2">
    <source>
        <dbReference type="ARBA" id="ARBA00022679"/>
    </source>
</evidence>
<evidence type="ECO:0000256" key="7">
    <source>
        <dbReference type="SAM" id="MobiDB-lite"/>
    </source>
</evidence>
<feature type="region of interest" description="Disordered" evidence="7">
    <location>
        <begin position="1"/>
        <end position="64"/>
    </location>
</feature>
<feature type="region of interest" description="Disordered" evidence="7">
    <location>
        <begin position="379"/>
        <end position="423"/>
    </location>
</feature>
<keyword evidence="11" id="KW-1185">Reference proteome</keyword>
<dbReference type="AlphaFoldDB" id="A0A830H497"/>
<dbReference type="Gene3D" id="2.20.70.10">
    <property type="match status" value="1"/>
</dbReference>
<dbReference type="Gene3D" id="3.40.50.300">
    <property type="entry name" value="P-loop containing nucleotide triphosphate hydrolases"/>
    <property type="match status" value="1"/>
</dbReference>
<feature type="compositionally biased region" description="Low complexity" evidence="7">
    <location>
        <begin position="177"/>
        <end position="194"/>
    </location>
</feature>
<accession>A0A830H497</accession>
<dbReference type="GO" id="GO:0017095">
    <property type="term" value="F:heparan sulfate 6-sulfotransferase activity"/>
    <property type="evidence" value="ECO:0007669"/>
    <property type="project" value="TreeGrafter"/>
</dbReference>
<keyword evidence="4 8" id="KW-1133">Transmembrane helix</keyword>
<evidence type="ECO:0000256" key="8">
    <source>
        <dbReference type="SAM" id="Phobius"/>
    </source>
</evidence>
<evidence type="ECO:0000256" key="3">
    <source>
        <dbReference type="ARBA" id="ARBA00022692"/>
    </source>
</evidence>
<name>A0A830H497_9CHLO</name>
<feature type="region of interest" description="Disordered" evidence="7">
    <location>
        <begin position="91"/>
        <end position="128"/>
    </location>
</feature>
<evidence type="ECO:0000256" key="6">
    <source>
        <dbReference type="ARBA" id="ARBA00023180"/>
    </source>
</evidence>
<evidence type="ECO:0000256" key="1">
    <source>
        <dbReference type="ARBA" id="ARBA00004167"/>
    </source>
</evidence>
<dbReference type="PANTHER" id="PTHR12812:SF0">
    <property type="entry name" value="HEPARAN-SULFATE 6-O-SULFOTRANSFERASE"/>
    <property type="match status" value="1"/>
</dbReference>
<dbReference type="PROSITE" id="PS50020">
    <property type="entry name" value="WW_DOMAIN_2"/>
    <property type="match status" value="1"/>
</dbReference>
<feature type="compositionally biased region" description="Polar residues" evidence="7">
    <location>
        <begin position="393"/>
        <end position="413"/>
    </location>
</feature>
<dbReference type="InterPro" id="IPR027417">
    <property type="entry name" value="P-loop_NTPase"/>
</dbReference>
<keyword evidence="3 8" id="KW-0812">Transmembrane</keyword>
<feature type="compositionally biased region" description="Basic residues" evidence="7">
    <location>
        <begin position="23"/>
        <end position="34"/>
    </location>
</feature>
<feature type="compositionally biased region" description="Gly residues" evidence="7">
    <location>
        <begin position="106"/>
        <end position="118"/>
    </location>
</feature>
<feature type="region of interest" description="Disordered" evidence="7">
    <location>
        <begin position="171"/>
        <end position="194"/>
    </location>
</feature>
<dbReference type="OrthoDB" id="406981at2759"/>
<feature type="domain" description="WW" evidence="9">
    <location>
        <begin position="670"/>
        <end position="705"/>
    </location>
</feature>
<gene>
    <name evidence="10" type="ORF">PPROV_000062100</name>
</gene>
<dbReference type="SUPFAM" id="SSF51045">
    <property type="entry name" value="WW domain"/>
    <property type="match status" value="1"/>
</dbReference>
<reference evidence="10" key="1">
    <citation type="submission" date="2020-10" db="EMBL/GenBank/DDBJ databases">
        <title>Unveiling of a novel bifunctional photoreceptor, Dualchrome1, isolated from a cosmopolitan green alga.</title>
        <authorList>
            <person name="Suzuki S."/>
            <person name="Kawachi M."/>
        </authorList>
    </citation>
    <scope>NUCLEOTIDE SEQUENCE</scope>
    <source>
        <strain evidence="10">NIES 2893</strain>
    </source>
</reference>
<dbReference type="Proteomes" id="UP000660262">
    <property type="component" value="Unassembled WGS sequence"/>
</dbReference>
<proteinExistence type="predicted"/>
<feature type="compositionally biased region" description="Acidic residues" evidence="7">
    <location>
        <begin position="1"/>
        <end position="11"/>
    </location>
</feature>
<feature type="compositionally biased region" description="Low complexity" evidence="7">
    <location>
        <begin position="41"/>
        <end position="53"/>
    </location>
</feature>
<dbReference type="CDD" id="cd00201">
    <property type="entry name" value="WW"/>
    <property type="match status" value="1"/>
</dbReference>
<evidence type="ECO:0000313" key="11">
    <source>
        <dbReference type="Proteomes" id="UP000660262"/>
    </source>
</evidence>
<keyword evidence="6" id="KW-0325">Glycoprotein</keyword>
<dbReference type="PANTHER" id="PTHR12812">
    <property type="entry name" value="HEPARAN SULFATE 6-O-SULFOTRANSFERASE 3"/>
    <property type="match status" value="1"/>
</dbReference>
<keyword evidence="5 8" id="KW-0472">Membrane</keyword>
<evidence type="ECO:0000259" key="9">
    <source>
        <dbReference type="PROSITE" id="PS50020"/>
    </source>
</evidence>
<keyword evidence="2" id="KW-0808">Transferase</keyword>
<dbReference type="InterPro" id="IPR036020">
    <property type="entry name" value="WW_dom_sf"/>
</dbReference>
<dbReference type="InterPro" id="IPR001202">
    <property type="entry name" value="WW_dom"/>
</dbReference>
<sequence length="926" mass="104523">MSTVNDDDDIIIADVEAGGPPSRHPHQDHPHRRSGGGASGASGASVLMSSSISSGGGDHHLGGEKNFRKRAVSAERQPAYLGYPAATMGSPTMTGGGDNNVAANKTGGGGGSSRGGGNSKLLLHRRRASQKVEVKKRKRRWYGRCAMTVISAIVLLTIYLQIGRGIRLRDSKGRAKTTTTAQQQPPSPPLLLTQRPDETEPAIIRDENVLVMNPSTHLCEDVMQQIIRRGSNSSILLHSDKLSAMSDSSFGRERRNQHHDLFFLHVPRTAGRTFHQCLLKAAFPPSQRCPRMYDGVRIARRRQSAYHEEEYQPPYENAEGCGLMASHDDFSIRSYVPDGSAWISQIRHPVDRVLSAYEFAHEVAVRKFFSSKNKTANKSMGVALRRRRRRRQLQGTSWLSSSKDSSINTPKSKSSTKRPVRAPGVSTRNVWPWNILVPFVERHMERRVNADTAWNVHHKKDHSAEAALLEEDGVPLLVHSRDDESFDPYNNNVMLPFEAFVESRVVRDLIHEGMTLQLVGFTNNSLHKEAAFLRRCSRQPHPLDDNNRNPPSSAEAWLPNMQTAMLDIAKRRLEAMQHFGMTDRLNETVSLMFAEMGWTFHRPAWRVAGAVDNMTDEERRKARIENLALFDTRAPDSDAISDKPEQRPPTMENMAELLQLRVEAEKNADALTPPFWTMHPSRQHKGHYFYHHSITKESKWEPPAFLPRNEQSRQIYKEAMQLAETRLNEFAHKYLEAAKAATNHQEEISSQVREDLARAQADINVIAFTGARAFGYNGDVPITGGGGTTFRHDGDIGEHPIFAPTTKPLPGVSLPDSRYLLPNSTLLETYLECERRTRSRYEQKRTSAFHSAKDAQGRGPVVFSKENRRIFISERLRKRIIELNPMDMKLYSFASRLFDTRVEEAKTRGIWNDLPTVVMTKQQQKK</sequence>
<evidence type="ECO:0000313" key="10">
    <source>
        <dbReference type="EMBL" id="GHP01864.1"/>
    </source>
</evidence>
<evidence type="ECO:0000256" key="4">
    <source>
        <dbReference type="ARBA" id="ARBA00022989"/>
    </source>
</evidence>
<comment type="caution">
    <text evidence="10">The sequence shown here is derived from an EMBL/GenBank/DDBJ whole genome shotgun (WGS) entry which is preliminary data.</text>
</comment>
<dbReference type="EMBL" id="BNJQ01000002">
    <property type="protein sequence ID" value="GHP01864.1"/>
    <property type="molecule type" value="Genomic_DNA"/>
</dbReference>